<evidence type="ECO:0000313" key="2">
    <source>
        <dbReference type="EMBL" id="MBX65922.1"/>
    </source>
</evidence>
<feature type="region of interest" description="Disordered" evidence="1">
    <location>
        <begin position="21"/>
        <end position="40"/>
    </location>
</feature>
<proteinExistence type="predicted"/>
<accession>A0A2P2QFY6</accession>
<dbReference type="AlphaFoldDB" id="A0A2P2QFY6"/>
<sequence length="40" mass="4331">MVLLFHKFISFLGCNCKALSPSPGRLKGAENGIRNSSYSS</sequence>
<reference evidence="2" key="1">
    <citation type="submission" date="2018-02" db="EMBL/GenBank/DDBJ databases">
        <title>Rhizophora mucronata_Transcriptome.</title>
        <authorList>
            <person name="Meera S.P."/>
            <person name="Sreeshan A."/>
            <person name="Augustine A."/>
        </authorList>
    </citation>
    <scope>NUCLEOTIDE SEQUENCE</scope>
    <source>
        <tissue evidence="2">Leaf</tissue>
    </source>
</reference>
<protein>
    <submittedName>
        <fullName evidence="2">Uncharacterized protein</fullName>
    </submittedName>
</protein>
<organism evidence="2">
    <name type="scientific">Rhizophora mucronata</name>
    <name type="common">Asiatic mangrove</name>
    <dbReference type="NCBI Taxonomy" id="61149"/>
    <lineage>
        <taxon>Eukaryota</taxon>
        <taxon>Viridiplantae</taxon>
        <taxon>Streptophyta</taxon>
        <taxon>Embryophyta</taxon>
        <taxon>Tracheophyta</taxon>
        <taxon>Spermatophyta</taxon>
        <taxon>Magnoliopsida</taxon>
        <taxon>eudicotyledons</taxon>
        <taxon>Gunneridae</taxon>
        <taxon>Pentapetalae</taxon>
        <taxon>rosids</taxon>
        <taxon>fabids</taxon>
        <taxon>Malpighiales</taxon>
        <taxon>Rhizophoraceae</taxon>
        <taxon>Rhizophora</taxon>
    </lineage>
</organism>
<name>A0A2P2QFY6_RHIMU</name>
<dbReference type="EMBL" id="GGEC01085438">
    <property type="protein sequence ID" value="MBX65922.1"/>
    <property type="molecule type" value="Transcribed_RNA"/>
</dbReference>
<evidence type="ECO:0000256" key="1">
    <source>
        <dbReference type="SAM" id="MobiDB-lite"/>
    </source>
</evidence>